<evidence type="ECO:0000313" key="1">
    <source>
        <dbReference type="EMBL" id="VTJ68891.1"/>
    </source>
</evidence>
<dbReference type="EMBL" id="CABDUW010000444">
    <property type="protein sequence ID" value="VTJ68891.1"/>
    <property type="molecule type" value="Genomic_DNA"/>
</dbReference>
<organism evidence="1 2">
    <name type="scientific">Marmota monax</name>
    <name type="common">Woodchuck</name>
    <dbReference type="NCBI Taxonomy" id="9995"/>
    <lineage>
        <taxon>Eukaryota</taxon>
        <taxon>Metazoa</taxon>
        <taxon>Chordata</taxon>
        <taxon>Craniata</taxon>
        <taxon>Vertebrata</taxon>
        <taxon>Euteleostomi</taxon>
        <taxon>Mammalia</taxon>
        <taxon>Eutheria</taxon>
        <taxon>Euarchontoglires</taxon>
        <taxon>Glires</taxon>
        <taxon>Rodentia</taxon>
        <taxon>Sciuromorpha</taxon>
        <taxon>Sciuridae</taxon>
        <taxon>Xerinae</taxon>
        <taxon>Marmotini</taxon>
        <taxon>Marmota</taxon>
    </lineage>
</organism>
<reference evidence="1" key="1">
    <citation type="submission" date="2019-04" db="EMBL/GenBank/DDBJ databases">
        <authorList>
            <person name="Alioto T."/>
            <person name="Alioto T."/>
        </authorList>
    </citation>
    <scope>NUCLEOTIDE SEQUENCE [LARGE SCALE GENOMIC DNA]</scope>
</reference>
<comment type="caution">
    <text evidence="1">The sequence shown here is derived from an EMBL/GenBank/DDBJ whole genome shotgun (WGS) entry which is preliminary data.</text>
</comment>
<proteinExistence type="predicted"/>
<sequence length="76" mass="8351">MGTTRTRWCVQGFVRNLSSRLHFTPCQPDPCTEFAIARTDRPHTGSKLGVVVYVCFYNTARGELRGGGGGHVGIRP</sequence>
<keyword evidence="2" id="KW-1185">Reference proteome</keyword>
<evidence type="ECO:0000313" key="2">
    <source>
        <dbReference type="Proteomes" id="UP000335636"/>
    </source>
</evidence>
<dbReference type="AlphaFoldDB" id="A0A5E4BIT3"/>
<name>A0A5E4BIT3_MARMO</name>
<accession>A0A5E4BIT3</accession>
<protein>
    <submittedName>
        <fullName evidence="1">Uncharacterized protein</fullName>
    </submittedName>
</protein>
<gene>
    <name evidence="1" type="ORF">MONAX_5E013208</name>
</gene>
<dbReference type="Proteomes" id="UP000335636">
    <property type="component" value="Unassembled WGS sequence"/>
</dbReference>